<reference evidence="1 2" key="1">
    <citation type="journal article" date="2019" name="Sci. Rep.">
        <title>Orb-weaving spider Araneus ventricosus genome elucidates the spidroin gene catalogue.</title>
        <authorList>
            <person name="Kono N."/>
            <person name="Nakamura H."/>
            <person name="Ohtoshi R."/>
            <person name="Moran D.A.P."/>
            <person name="Shinohara A."/>
            <person name="Yoshida Y."/>
            <person name="Fujiwara M."/>
            <person name="Mori M."/>
            <person name="Tomita M."/>
            <person name="Arakawa K."/>
        </authorList>
    </citation>
    <scope>NUCLEOTIDE SEQUENCE [LARGE SCALE GENOMIC DNA]</scope>
</reference>
<sequence>MAVSRLRIEDSRLDFTDDSSTICSQLHQLLLPAKMFSSALWQYIGFGIIRSQVGDLISVKIHHVSVISITGDNISVVLMNRSFFQIMSILNRPHVA</sequence>
<dbReference type="Proteomes" id="UP000499080">
    <property type="component" value="Unassembled WGS sequence"/>
</dbReference>
<proteinExistence type="predicted"/>
<organism evidence="1 2">
    <name type="scientific">Araneus ventricosus</name>
    <name type="common">Orbweaver spider</name>
    <name type="synonym">Epeira ventricosa</name>
    <dbReference type="NCBI Taxonomy" id="182803"/>
    <lineage>
        <taxon>Eukaryota</taxon>
        <taxon>Metazoa</taxon>
        <taxon>Ecdysozoa</taxon>
        <taxon>Arthropoda</taxon>
        <taxon>Chelicerata</taxon>
        <taxon>Arachnida</taxon>
        <taxon>Araneae</taxon>
        <taxon>Araneomorphae</taxon>
        <taxon>Entelegynae</taxon>
        <taxon>Araneoidea</taxon>
        <taxon>Araneidae</taxon>
        <taxon>Araneus</taxon>
    </lineage>
</organism>
<keyword evidence="2" id="KW-1185">Reference proteome</keyword>
<evidence type="ECO:0000313" key="2">
    <source>
        <dbReference type="Proteomes" id="UP000499080"/>
    </source>
</evidence>
<accession>A0A4Y2CVS9</accession>
<dbReference type="AlphaFoldDB" id="A0A4Y2CVS9"/>
<comment type="caution">
    <text evidence="1">The sequence shown here is derived from an EMBL/GenBank/DDBJ whole genome shotgun (WGS) entry which is preliminary data.</text>
</comment>
<dbReference type="EMBL" id="BGPR01000253">
    <property type="protein sequence ID" value="GBM08209.1"/>
    <property type="molecule type" value="Genomic_DNA"/>
</dbReference>
<protein>
    <submittedName>
        <fullName evidence="1">Uncharacterized protein</fullName>
    </submittedName>
</protein>
<name>A0A4Y2CVS9_ARAVE</name>
<gene>
    <name evidence="1" type="ORF">AVEN_32760_1</name>
</gene>
<evidence type="ECO:0000313" key="1">
    <source>
        <dbReference type="EMBL" id="GBM08209.1"/>
    </source>
</evidence>